<dbReference type="HOGENOM" id="CLU_3048399_0_0_11"/>
<dbReference type="EMBL" id="CM000951">
    <property type="protein sequence ID" value="EFH28879.1"/>
    <property type="molecule type" value="Genomic_DNA"/>
</dbReference>
<dbReference type="eggNOG" id="ENOG502ZNS6">
    <property type="taxonomic scope" value="Bacteria"/>
</dbReference>
<reference evidence="1" key="1">
    <citation type="submission" date="2009-10" db="EMBL/GenBank/DDBJ databases">
        <title>The genome sequence of Streptomyces sviceus strain ATCC 29083.</title>
        <authorList>
            <consortium name="The Broad Institute Genome Sequencing Platform"/>
            <consortium name="Broad Institute Microbial Sequencing Center"/>
            <person name="Fischbach M."/>
            <person name="Godfrey P."/>
            <person name="Ward D."/>
            <person name="Young S."/>
            <person name="Zeng Q."/>
            <person name="Koehrsen M."/>
            <person name="Alvarado L."/>
            <person name="Berlin A.M."/>
            <person name="Bochicchio J."/>
            <person name="Borenstein D."/>
            <person name="Chapman S.B."/>
            <person name="Chen Z."/>
            <person name="Engels R."/>
            <person name="Freedman E."/>
            <person name="Gellesch M."/>
            <person name="Goldberg J."/>
            <person name="Griggs A."/>
            <person name="Gujja S."/>
            <person name="Heilman E.R."/>
            <person name="Heiman D.I."/>
            <person name="Hepburn T.A."/>
            <person name="Howarth C."/>
            <person name="Jen D."/>
            <person name="Larson L."/>
            <person name="Lewis B."/>
            <person name="Mehta T."/>
            <person name="Park D."/>
            <person name="Pearson M."/>
            <person name="Richards J."/>
            <person name="Roberts A."/>
            <person name="Saif S."/>
            <person name="Shea T.D."/>
            <person name="Shenoy N."/>
            <person name="Sisk P."/>
            <person name="Stolte C."/>
            <person name="Sykes S.N."/>
            <person name="Thomson T."/>
            <person name="Walk T."/>
            <person name="White J."/>
            <person name="Yandava C."/>
            <person name="Straight P."/>
            <person name="Clardy J."/>
            <person name="Hung D."/>
            <person name="Kolter R."/>
            <person name="Mekalanos J."/>
            <person name="Walker S."/>
            <person name="Walsh C.T."/>
            <person name="Wieland-Brown L.C."/>
            <person name="Haas B."/>
            <person name="Nusbaum C."/>
            <person name="Birren B."/>
        </authorList>
    </citation>
    <scope>NUCLEOTIDE SEQUENCE [LARGE SCALE GENOMIC DNA]</scope>
    <source>
        <strain evidence="1">ATCC 29083</strain>
    </source>
</reference>
<organism evidence="1 2">
    <name type="scientific">Streptomyces sviceus (strain ATCC 29083 / DSM 924 / JCM 4929 / NBRC 13980 / NCIMB 11184 / NRRL 5439 / UC 5370)</name>
    <dbReference type="NCBI Taxonomy" id="463191"/>
    <lineage>
        <taxon>Bacteria</taxon>
        <taxon>Bacillati</taxon>
        <taxon>Actinomycetota</taxon>
        <taxon>Actinomycetes</taxon>
        <taxon>Kitasatosporales</taxon>
        <taxon>Streptomycetaceae</taxon>
        <taxon>Streptomyces</taxon>
    </lineage>
</organism>
<name>D6XAT0_STRX2</name>
<protein>
    <submittedName>
        <fullName evidence="1">Retrotransposon protein</fullName>
    </submittedName>
</protein>
<sequence length="54" mass="5877">MWLGVKGQSNSVIAGSPRNAFRCSVVCFLPEVEHWIGDGPYRVTDLSQTPNAGK</sequence>
<dbReference type="Proteomes" id="UP000002785">
    <property type="component" value="Chromosome"/>
</dbReference>
<dbReference type="AlphaFoldDB" id="D6XAT0"/>
<evidence type="ECO:0000313" key="2">
    <source>
        <dbReference type="Proteomes" id="UP000002785"/>
    </source>
</evidence>
<gene>
    <name evidence="1" type="ORF">SSEG_11128</name>
</gene>
<proteinExistence type="predicted"/>
<evidence type="ECO:0000313" key="1">
    <source>
        <dbReference type="EMBL" id="EFH28879.1"/>
    </source>
</evidence>
<accession>D6XAT0</accession>
<keyword evidence="2" id="KW-1185">Reference proteome</keyword>